<dbReference type="InterPro" id="IPR005467">
    <property type="entry name" value="His_kinase_dom"/>
</dbReference>
<evidence type="ECO:0000256" key="5">
    <source>
        <dbReference type="ARBA" id="ARBA00022679"/>
    </source>
</evidence>
<accession>A0A290HBT5</accession>
<keyword evidence="11" id="KW-1133">Transmembrane helix</keyword>
<evidence type="ECO:0000256" key="1">
    <source>
        <dbReference type="ARBA" id="ARBA00000085"/>
    </source>
</evidence>
<evidence type="ECO:0000259" key="12">
    <source>
        <dbReference type="PROSITE" id="PS50109"/>
    </source>
</evidence>
<dbReference type="Gene3D" id="1.10.287.130">
    <property type="match status" value="1"/>
</dbReference>
<dbReference type="GO" id="GO:0005524">
    <property type="term" value="F:ATP binding"/>
    <property type="evidence" value="ECO:0007669"/>
    <property type="project" value="UniProtKB-KW"/>
</dbReference>
<name>A0A290HBT5_9BACT</name>
<dbReference type="InterPro" id="IPR036890">
    <property type="entry name" value="HATPase_C_sf"/>
</dbReference>
<dbReference type="InterPro" id="IPR036097">
    <property type="entry name" value="HisK_dim/P_sf"/>
</dbReference>
<keyword evidence="10" id="KW-0175">Coiled coil</keyword>
<protein>
    <recommendedName>
        <fullName evidence="3">histidine kinase</fullName>
        <ecNumber evidence="3">2.7.13.3</ecNumber>
    </recommendedName>
</protein>
<keyword evidence="11" id="KW-0472">Membrane</keyword>
<evidence type="ECO:0000256" key="4">
    <source>
        <dbReference type="ARBA" id="ARBA00022553"/>
    </source>
</evidence>
<organism evidence="14 15">
    <name type="scientific">Sulfurospirillum diekertiae</name>
    <dbReference type="NCBI Taxonomy" id="1854492"/>
    <lineage>
        <taxon>Bacteria</taxon>
        <taxon>Pseudomonadati</taxon>
        <taxon>Campylobacterota</taxon>
        <taxon>Epsilonproteobacteria</taxon>
        <taxon>Campylobacterales</taxon>
        <taxon>Sulfurospirillaceae</taxon>
        <taxon>Sulfurospirillum</taxon>
    </lineage>
</organism>
<dbReference type="PANTHER" id="PTHR43065">
    <property type="entry name" value="SENSOR HISTIDINE KINASE"/>
    <property type="match status" value="1"/>
</dbReference>
<dbReference type="InterPro" id="IPR004358">
    <property type="entry name" value="Sig_transdc_His_kin-like_C"/>
</dbReference>
<dbReference type="PROSITE" id="PS50885">
    <property type="entry name" value="HAMP"/>
    <property type="match status" value="1"/>
</dbReference>
<comment type="catalytic activity">
    <reaction evidence="1">
        <text>ATP + protein L-histidine = ADP + protein N-phospho-L-histidine.</text>
        <dbReference type="EC" id="2.7.13.3"/>
    </reaction>
</comment>
<dbReference type="PANTHER" id="PTHR43065:SF10">
    <property type="entry name" value="PEROXIDE STRESS-ACTIVATED HISTIDINE KINASE MAK3"/>
    <property type="match status" value="1"/>
</dbReference>
<keyword evidence="11" id="KW-0812">Transmembrane</keyword>
<evidence type="ECO:0000256" key="9">
    <source>
        <dbReference type="ARBA" id="ARBA00023012"/>
    </source>
</evidence>
<comment type="subcellular location">
    <subcellularLocation>
        <location evidence="2">Membrane</location>
    </subcellularLocation>
</comment>
<evidence type="ECO:0000313" key="15">
    <source>
        <dbReference type="Proteomes" id="UP000217349"/>
    </source>
</evidence>
<dbReference type="GO" id="GO:0016020">
    <property type="term" value="C:membrane"/>
    <property type="evidence" value="ECO:0007669"/>
    <property type="project" value="UniProtKB-SubCell"/>
</dbReference>
<dbReference type="KEGG" id="sulj:SJPD1_0900"/>
<dbReference type="SUPFAM" id="SSF47384">
    <property type="entry name" value="Homodimeric domain of signal transducing histidine kinase"/>
    <property type="match status" value="1"/>
</dbReference>
<dbReference type="Pfam" id="PF02518">
    <property type="entry name" value="HATPase_c"/>
    <property type="match status" value="1"/>
</dbReference>
<dbReference type="InterPro" id="IPR003594">
    <property type="entry name" value="HATPase_dom"/>
</dbReference>
<evidence type="ECO:0000256" key="2">
    <source>
        <dbReference type="ARBA" id="ARBA00004370"/>
    </source>
</evidence>
<feature type="coiled-coil region" evidence="10">
    <location>
        <begin position="297"/>
        <end position="324"/>
    </location>
</feature>
<feature type="domain" description="HAMP" evidence="13">
    <location>
        <begin position="265"/>
        <end position="312"/>
    </location>
</feature>
<gene>
    <name evidence="14" type="ORF">SJPD1_0900</name>
</gene>
<dbReference type="RefSeq" id="WP_168171316.1">
    <property type="nucleotide sequence ID" value="NZ_CP023275.1"/>
</dbReference>
<dbReference type="SUPFAM" id="SSF55874">
    <property type="entry name" value="ATPase domain of HSP90 chaperone/DNA topoisomerase II/histidine kinase"/>
    <property type="match status" value="1"/>
</dbReference>
<evidence type="ECO:0000256" key="6">
    <source>
        <dbReference type="ARBA" id="ARBA00022741"/>
    </source>
</evidence>
<dbReference type="EC" id="2.7.13.3" evidence="3"/>
<evidence type="ECO:0000256" key="7">
    <source>
        <dbReference type="ARBA" id="ARBA00022777"/>
    </source>
</evidence>
<feature type="domain" description="Histidine kinase" evidence="12">
    <location>
        <begin position="340"/>
        <end position="555"/>
    </location>
</feature>
<sequence length="556" mass="64159">MIKYLSMRYKFFLMASLGICAIVTLSFLAFDITNKGVVNVNNVFEGSKRVQTIQQTYILPLFKLREQSLSLIMAPNEDLRKDILKKINEMHTQMEEPFSKLPATLYYQWKNYVTLILANQAYLKDDFEEGAFINANTVERDQFYALMDSLEVLQQNELTHSSETYAKANKEAINSRYFIATWLIIIVLLTFLVGFFIAKNIVDSILHVRHGLREFFDYLKSPSTEEATRIHIPLMNKDELGDMARQINQNIEIIQANLEQDSQLIEDATNVVEDLKLGNLNRRLVASGNSDQLNLLKAVMNEMLDNLELRIQQEIDERTRQEQLLIQQSKLAAMGNMIGNIAHQWRQPLGEINALLMIIQVRQHFDDFNEAFLTEKIEECNRITAYMSNTISDFQNFFKPSKDKEIFEINHACERASSIIQASLRYHSIEFSFNAIEKIKVLGYPNEFAQALLNILSNAKDVLTDRQIENPFIRMNVKNGEQYTLIKIEDNGGGISEEYLERIFEPYFTTKHAKQGTGIGLYMTKMIIENNMNGIVTVSNTEHGALFTIKIKHHLK</sequence>
<keyword evidence="9" id="KW-0902">Two-component regulatory system</keyword>
<dbReference type="AlphaFoldDB" id="A0A290HBT5"/>
<feature type="transmembrane region" description="Helical" evidence="11">
    <location>
        <begin position="177"/>
        <end position="198"/>
    </location>
</feature>
<dbReference type="InterPro" id="IPR003660">
    <property type="entry name" value="HAMP_dom"/>
</dbReference>
<evidence type="ECO:0000256" key="8">
    <source>
        <dbReference type="ARBA" id="ARBA00022840"/>
    </source>
</evidence>
<evidence type="ECO:0000259" key="13">
    <source>
        <dbReference type="PROSITE" id="PS50885"/>
    </source>
</evidence>
<dbReference type="Proteomes" id="UP000217349">
    <property type="component" value="Chromosome"/>
</dbReference>
<dbReference type="Gene3D" id="3.30.565.10">
    <property type="entry name" value="Histidine kinase-like ATPase, C-terminal domain"/>
    <property type="match status" value="1"/>
</dbReference>
<evidence type="ECO:0000256" key="10">
    <source>
        <dbReference type="SAM" id="Coils"/>
    </source>
</evidence>
<reference evidence="15" key="1">
    <citation type="submission" date="2017-09" db="EMBL/GenBank/DDBJ databases">
        <title>The complete genome of Sulfurospirillum sp. JPD-1.</title>
        <authorList>
            <person name="Goris T."/>
        </authorList>
    </citation>
    <scope>NUCLEOTIDE SEQUENCE [LARGE SCALE GENOMIC DNA]</scope>
    <source>
        <strain evidence="15">JPD-1</strain>
    </source>
</reference>
<evidence type="ECO:0000313" key="14">
    <source>
        <dbReference type="EMBL" id="ATB69013.1"/>
    </source>
</evidence>
<keyword evidence="5 14" id="KW-0808">Transferase</keyword>
<keyword evidence="8" id="KW-0067">ATP-binding</keyword>
<proteinExistence type="predicted"/>
<dbReference type="PROSITE" id="PS50109">
    <property type="entry name" value="HIS_KIN"/>
    <property type="match status" value="1"/>
</dbReference>
<dbReference type="Gene3D" id="6.10.340.10">
    <property type="match status" value="1"/>
</dbReference>
<dbReference type="CDD" id="cd00075">
    <property type="entry name" value="HATPase"/>
    <property type="match status" value="1"/>
</dbReference>
<keyword evidence="7" id="KW-0418">Kinase</keyword>
<dbReference type="EMBL" id="CP023275">
    <property type="protein sequence ID" value="ATB69013.1"/>
    <property type="molecule type" value="Genomic_DNA"/>
</dbReference>
<keyword evidence="6" id="KW-0547">Nucleotide-binding</keyword>
<dbReference type="PRINTS" id="PR00344">
    <property type="entry name" value="BCTRLSENSOR"/>
</dbReference>
<feature type="transmembrane region" description="Helical" evidence="11">
    <location>
        <begin position="12"/>
        <end position="30"/>
    </location>
</feature>
<evidence type="ECO:0000256" key="11">
    <source>
        <dbReference type="SAM" id="Phobius"/>
    </source>
</evidence>
<dbReference type="SMART" id="SM00387">
    <property type="entry name" value="HATPase_c"/>
    <property type="match status" value="1"/>
</dbReference>
<keyword evidence="4" id="KW-0597">Phosphoprotein</keyword>
<evidence type="ECO:0000256" key="3">
    <source>
        <dbReference type="ARBA" id="ARBA00012438"/>
    </source>
</evidence>
<dbReference type="GO" id="GO:0000155">
    <property type="term" value="F:phosphorelay sensor kinase activity"/>
    <property type="evidence" value="ECO:0007669"/>
    <property type="project" value="InterPro"/>
</dbReference>